<dbReference type="Gramene" id="ONIVA01G41650.1">
    <property type="protein sequence ID" value="ONIVA01G41650.1"/>
    <property type="gene ID" value="ONIVA01G41650"/>
</dbReference>
<feature type="compositionally biased region" description="Low complexity" evidence="1">
    <location>
        <begin position="249"/>
        <end position="262"/>
    </location>
</feature>
<sequence length="262" mass="29779">MGYNTRVYCSKAQRWRRIDVNLMKGRRRPDSRRSIVTWICTQAPDQTCYFERVHGNNGQTYYFSEATYNTLSSRKKTEQCNLGALALPSIPRYLQKGAWAFNDLMATVMLKAEECFDAGVHGSSASQIREAGDGVPEAKRSRSVRLADGVMVAWTRSARYQTSHRQTLQPPRHLDGGTWYTVSTLDLWPPVHATGGELVSWEFDLHLYKSTSHSNGWITKRLCLKEFVRDKAIPLPKSVDRLYHETGKRPSPSAARPAPSRL</sequence>
<dbReference type="AlphaFoldDB" id="A0A0E0FVJ8"/>
<dbReference type="EnsemblPlants" id="ONIVA01G41650.1">
    <property type="protein sequence ID" value="ONIVA01G41650.1"/>
    <property type="gene ID" value="ONIVA01G41650"/>
</dbReference>
<reference evidence="2" key="2">
    <citation type="submission" date="2018-04" db="EMBL/GenBank/DDBJ databases">
        <title>OnivRS2 (Oryza nivara Reference Sequence Version 2).</title>
        <authorList>
            <person name="Zhang J."/>
            <person name="Kudrna D."/>
            <person name="Lee S."/>
            <person name="Talag J."/>
            <person name="Rajasekar S."/>
            <person name="Welchert J."/>
            <person name="Hsing Y.-I."/>
            <person name="Wing R.A."/>
        </authorList>
    </citation>
    <scope>NUCLEOTIDE SEQUENCE [LARGE SCALE GENOMIC DNA]</scope>
</reference>
<evidence type="ECO:0000313" key="2">
    <source>
        <dbReference type="EnsemblPlants" id="ONIVA01G41650.1"/>
    </source>
</evidence>
<protein>
    <submittedName>
        <fullName evidence="2">Uncharacterized protein</fullName>
    </submittedName>
</protein>
<evidence type="ECO:0000256" key="1">
    <source>
        <dbReference type="SAM" id="MobiDB-lite"/>
    </source>
</evidence>
<reference evidence="2" key="1">
    <citation type="submission" date="2015-04" db="UniProtKB">
        <authorList>
            <consortium name="EnsemblPlants"/>
        </authorList>
    </citation>
    <scope>IDENTIFICATION</scope>
    <source>
        <strain evidence="2">SL10</strain>
    </source>
</reference>
<name>A0A0E0FVJ8_ORYNI</name>
<dbReference type="Proteomes" id="UP000006591">
    <property type="component" value="Chromosome 1"/>
</dbReference>
<keyword evidence="3" id="KW-1185">Reference proteome</keyword>
<feature type="region of interest" description="Disordered" evidence="1">
    <location>
        <begin position="241"/>
        <end position="262"/>
    </location>
</feature>
<proteinExistence type="predicted"/>
<dbReference type="HOGENOM" id="CLU_1063117_0_0_1"/>
<organism evidence="2">
    <name type="scientific">Oryza nivara</name>
    <name type="common">Indian wild rice</name>
    <name type="synonym">Oryza sativa f. spontanea</name>
    <dbReference type="NCBI Taxonomy" id="4536"/>
    <lineage>
        <taxon>Eukaryota</taxon>
        <taxon>Viridiplantae</taxon>
        <taxon>Streptophyta</taxon>
        <taxon>Embryophyta</taxon>
        <taxon>Tracheophyta</taxon>
        <taxon>Spermatophyta</taxon>
        <taxon>Magnoliopsida</taxon>
        <taxon>Liliopsida</taxon>
        <taxon>Poales</taxon>
        <taxon>Poaceae</taxon>
        <taxon>BOP clade</taxon>
        <taxon>Oryzoideae</taxon>
        <taxon>Oryzeae</taxon>
        <taxon>Oryzinae</taxon>
        <taxon>Oryza</taxon>
    </lineage>
</organism>
<accession>A0A0E0FVJ8</accession>
<evidence type="ECO:0000313" key="3">
    <source>
        <dbReference type="Proteomes" id="UP000006591"/>
    </source>
</evidence>